<dbReference type="PANTHER" id="PTHR47782:SF12">
    <property type="entry name" value="ZN(II)2CYS6 TRANSCRIPTION FACTOR (EUROFUNG)"/>
    <property type="match status" value="1"/>
</dbReference>
<dbReference type="SMART" id="SM00906">
    <property type="entry name" value="Fungal_trans"/>
    <property type="match status" value="1"/>
</dbReference>
<dbReference type="Pfam" id="PF00172">
    <property type="entry name" value="Zn_clus"/>
    <property type="match status" value="1"/>
</dbReference>
<evidence type="ECO:0000256" key="4">
    <source>
        <dbReference type="ARBA" id="ARBA00023015"/>
    </source>
</evidence>
<dbReference type="Proteomes" id="UP000696573">
    <property type="component" value="Unassembled WGS sequence"/>
</dbReference>
<dbReference type="InterPro" id="IPR036864">
    <property type="entry name" value="Zn2-C6_fun-type_DNA-bd_sf"/>
</dbReference>
<dbReference type="GO" id="GO:0008270">
    <property type="term" value="F:zinc ion binding"/>
    <property type="evidence" value="ECO:0007669"/>
    <property type="project" value="InterPro"/>
</dbReference>
<dbReference type="InterPro" id="IPR007219">
    <property type="entry name" value="XnlR_reg_dom"/>
</dbReference>
<dbReference type="AlphaFoldDB" id="A0A9N9VD46"/>
<dbReference type="OrthoDB" id="25921at2759"/>
<evidence type="ECO:0000313" key="11">
    <source>
        <dbReference type="EMBL" id="CAH0020639.1"/>
    </source>
</evidence>
<keyword evidence="12" id="KW-1185">Reference proteome</keyword>
<dbReference type="SMART" id="SM00066">
    <property type="entry name" value="GAL4"/>
    <property type="match status" value="1"/>
</dbReference>
<accession>A0A9N9VD46</accession>
<keyword evidence="7" id="KW-0539">Nucleus</keyword>
<dbReference type="Gene3D" id="4.10.240.10">
    <property type="entry name" value="Zn(2)-C6 fungal-type DNA-binding domain"/>
    <property type="match status" value="1"/>
</dbReference>
<comment type="subcellular location">
    <subcellularLocation>
        <location evidence="1">Nucleus</location>
    </subcellularLocation>
</comment>
<proteinExistence type="predicted"/>
<evidence type="ECO:0000256" key="3">
    <source>
        <dbReference type="ARBA" id="ARBA00022833"/>
    </source>
</evidence>
<feature type="compositionally biased region" description="Basic and acidic residues" evidence="8">
    <location>
        <begin position="135"/>
        <end position="146"/>
    </location>
</feature>
<gene>
    <name evidence="11" type="ORF">CRHIZ90672A_00004450</name>
</gene>
<dbReference type="PROSITE" id="PS50048">
    <property type="entry name" value="ZN2_CY6_FUNGAL_2"/>
    <property type="match status" value="1"/>
</dbReference>
<evidence type="ECO:0000259" key="10">
    <source>
        <dbReference type="PROSITE" id="PS50048"/>
    </source>
</evidence>
<keyword evidence="4" id="KW-0805">Transcription regulation</keyword>
<feature type="region of interest" description="Disordered" evidence="8">
    <location>
        <begin position="1"/>
        <end position="31"/>
    </location>
</feature>
<dbReference type="PROSITE" id="PS00463">
    <property type="entry name" value="ZN2_CY6_FUNGAL_1"/>
    <property type="match status" value="1"/>
</dbReference>
<evidence type="ECO:0000256" key="1">
    <source>
        <dbReference type="ARBA" id="ARBA00004123"/>
    </source>
</evidence>
<keyword evidence="2" id="KW-0479">Metal-binding</keyword>
<keyword evidence="6" id="KW-0804">Transcription</keyword>
<evidence type="ECO:0000256" key="7">
    <source>
        <dbReference type="ARBA" id="ARBA00023242"/>
    </source>
</evidence>
<protein>
    <recommendedName>
        <fullName evidence="10">Zn(2)-C6 fungal-type domain-containing protein</fullName>
    </recommendedName>
</protein>
<name>A0A9N9VD46_9HYPO</name>
<sequence length="651" mass="72121">MSDEEASIQVSGLDGAESAAGSTPVRRRRGLKRSSAACHRCRQRKQKCDGKHPSCEPCLAAGVTCIPSERLVVRSDPCCECEQLRDQVQALRSENERLRHQLDCPVDSFQPEFISTPVLEVPLEDPAPPLTPSSSRRETQTNSEEHVAYSGRILLPTFRRRNTGDGVNTSFLTSPWHLWHGLNAEAGATPGVSLPSYLADTGEFAELFFARRWPQFPVLHKPTFMKDVYGPFITGEICNGLTKFQANFVLAIGASEKSRTGPGEVAVHDHFFEAAIQHLGAVLASDDVSCIQSLLLLCIYGSNEPERVDLWYTVGLALRLALGIDMHRQETTPCGSFVQEEMRKRLFWSIYTMDRSISIAMGRPTGLQDVDITAALPLCLSDDQLLQPRETAVPSVLPSPDDLSTFLHIIRLRRINAEIYTALHAAGNAPVEGTDPTRYHYLAMLNGWLAAAPRYIGPTSMHQTAEWQQIAYHQAVLTLFRPSFVSPVVSVDGMRLCADSAISLVSCYHSLYAKNKVSYTFVALVSLFMAAITILYVLRASPLLRQELTREVTQSNVASCAAALRRISGGRSVGERSAQIVERLGKSILALFETTETVDEEVDTEFMSWFGLRCQQPSVESQTTPSVDVAWIDLLDEGFDLRNNFYSDAFI</sequence>
<dbReference type="CDD" id="cd12148">
    <property type="entry name" value="fungal_TF_MHR"/>
    <property type="match status" value="1"/>
</dbReference>
<evidence type="ECO:0000256" key="8">
    <source>
        <dbReference type="SAM" id="MobiDB-lite"/>
    </source>
</evidence>
<dbReference type="InterPro" id="IPR052202">
    <property type="entry name" value="Yeast_MetPath_Reg"/>
</dbReference>
<dbReference type="GO" id="GO:0043565">
    <property type="term" value="F:sequence-specific DNA binding"/>
    <property type="evidence" value="ECO:0007669"/>
    <property type="project" value="TreeGrafter"/>
</dbReference>
<dbReference type="InterPro" id="IPR001138">
    <property type="entry name" value="Zn2Cys6_DnaBD"/>
</dbReference>
<organism evidence="11 12">
    <name type="scientific">Clonostachys rhizophaga</name>
    <dbReference type="NCBI Taxonomy" id="160324"/>
    <lineage>
        <taxon>Eukaryota</taxon>
        <taxon>Fungi</taxon>
        <taxon>Dikarya</taxon>
        <taxon>Ascomycota</taxon>
        <taxon>Pezizomycotina</taxon>
        <taxon>Sordariomycetes</taxon>
        <taxon>Hypocreomycetidae</taxon>
        <taxon>Hypocreales</taxon>
        <taxon>Bionectriaceae</taxon>
        <taxon>Clonostachys</taxon>
    </lineage>
</organism>
<evidence type="ECO:0000256" key="2">
    <source>
        <dbReference type="ARBA" id="ARBA00022723"/>
    </source>
</evidence>
<keyword evidence="3" id="KW-0862">Zinc</keyword>
<feature type="transmembrane region" description="Helical" evidence="9">
    <location>
        <begin position="517"/>
        <end position="538"/>
    </location>
</feature>
<evidence type="ECO:0000256" key="6">
    <source>
        <dbReference type="ARBA" id="ARBA00023163"/>
    </source>
</evidence>
<dbReference type="SUPFAM" id="SSF57701">
    <property type="entry name" value="Zn2/Cys6 DNA-binding domain"/>
    <property type="match status" value="1"/>
</dbReference>
<evidence type="ECO:0000313" key="12">
    <source>
        <dbReference type="Proteomes" id="UP000696573"/>
    </source>
</evidence>
<keyword evidence="9" id="KW-0812">Transmembrane</keyword>
<dbReference type="PANTHER" id="PTHR47782">
    <property type="entry name" value="ZN(II)2CYS6 TRANSCRIPTION FACTOR (EUROFUNG)-RELATED"/>
    <property type="match status" value="1"/>
</dbReference>
<evidence type="ECO:0000256" key="9">
    <source>
        <dbReference type="SAM" id="Phobius"/>
    </source>
</evidence>
<dbReference type="CDD" id="cd00067">
    <property type="entry name" value="GAL4"/>
    <property type="match status" value="1"/>
</dbReference>
<keyword evidence="5" id="KW-0238">DNA-binding</keyword>
<feature type="domain" description="Zn(2)-C6 fungal-type" evidence="10">
    <location>
        <begin position="37"/>
        <end position="65"/>
    </location>
</feature>
<feature type="region of interest" description="Disordered" evidence="8">
    <location>
        <begin position="121"/>
        <end position="146"/>
    </location>
</feature>
<keyword evidence="9" id="KW-0472">Membrane</keyword>
<comment type="caution">
    <text evidence="11">The sequence shown here is derived from an EMBL/GenBank/DDBJ whole genome shotgun (WGS) entry which is preliminary data.</text>
</comment>
<dbReference type="GO" id="GO:0005634">
    <property type="term" value="C:nucleus"/>
    <property type="evidence" value="ECO:0007669"/>
    <property type="project" value="UniProtKB-SubCell"/>
</dbReference>
<evidence type="ECO:0000256" key="5">
    <source>
        <dbReference type="ARBA" id="ARBA00023125"/>
    </source>
</evidence>
<dbReference type="Pfam" id="PF04082">
    <property type="entry name" value="Fungal_trans"/>
    <property type="match status" value="1"/>
</dbReference>
<dbReference type="GO" id="GO:0000981">
    <property type="term" value="F:DNA-binding transcription factor activity, RNA polymerase II-specific"/>
    <property type="evidence" value="ECO:0007669"/>
    <property type="project" value="InterPro"/>
</dbReference>
<dbReference type="GO" id="GO:0006351">
    <property type="term" value="P:DNA-templated transcription"/>
    <property type="evidence" value="ECO:0007669"/>
    <property type="project" value="InterPro"/>
</dbReference>
<dbReference type="GO" id="GO:0045944">
    <property type="term" value="P:positive regulation of transcription by RNA polymerase II"/>
    <property type="evidence" value="ECO:0007669"/>
    <property type="project" value="TreeGrafter"/>
</dbReference>
<reference evidence="11" key="1">
    <citation type="submission" date="2021-10" db="EMBL/GenBank/DDBJ databases">
        <authorList>
            <person name="Piombo E."/>
        </authorList>
    </citation>
    <scope>NUCLEOTIDE SEQUENCE</scope>
</reference>
<dbReference type="EMBL" id="CABFNQ020000645">
    <property type="protein sequence ID" value="CAH0020639.1"/>
    <property type="molecule type" value="Genomic_DNA"/>
</dbReference>
<keyword evidence="9" id="KW-1133">Transmembrane helix</keyword>